<accession>A0ABW3RKZ0</accession>
<feature type="chain" id="PRO_5046125837" description="Lipoprotein" evidence="1">
    <location>
        <begin position="20"/>
        <end position="218"/>
    </location>
</feature>
<reference evidence="3" key="1">
    <citation type="journal article" date="2019" name="Int. J. Syst. Evol. Microbiol.">
        <title>The Global Catalogue of Microorganisms (GCM) 10K type strain sequencing project: providing services to taxonomists for standard genome sequencing and annotation.</title>
        <authorList>
            <consortium name="The Broad Institute Genomics Platform"/>
            <consortium name="The Broad Institute Genome Sequencing Center for Infectious Disease"/>
            <person name="Wu L."/>
            <person name="Ma J."/>
        </authorList>
    </citation>
    <scope>NUCLEOTIDE SEQUENCE [LARGE SCALE GENOMIC DNA]</scope>
    <source>
        <strain evidence="3">CCUG 52468</strain>
    </source>
</reference>
<keyword evidence="3" id="KW-1185">Reference proteome</keyword>
<evidence type="ECO:0000313" key="2">
    <source>
        <dbReference type="EMBL" id="MFD1165357.1"/>
    </source>
</evidence>
<dbReference type="PROSITE" id="PS51257">
    <property type="entry name" value="PROKAR_LIPOPROTEIN"/>
    <property type="match status" value="1"/>
</dbReference>
<name>A0ABW3RKZ0_9SPHI</name>
<dbReference type="EMBL" id="JBHTKY010000007">
    <property type="protein sequence ID" value="MFD1165357.1"/>
    <property type="molecule type" value="Genomic_DNA"/>
</dbReference>
<feature type="signal peptide" evidence="1">
    <location>
        <begin position="1"/>
        <end position="19"/>
    </location>
</feature>
<comment type="caution">
    <text evidence="2">The sequence shown here is derived from an EMBL/GenBank/DDBJ whole genome shotgun (WGS) entry which is preliminary data.</text>
</comment>
<organism evidence="2 3">
    <name type="scientific">Sphingobacterium daejeonense</name>
    <dbReference type="NCBI Taxonomy" id="371142"/>
    <lineage>
        <taxon>Bacteria</taxon>
        <taxon>Pseudomonadati</taxon>
        <taxon>Bacteroidota</taxon>
        <taxon>Sphingobacteriia</taxon>
        <taxon>Sphingobacteriales</taxon>
        <taxon>Sphingobacteriaceae</taxon>
        <taxon>Sphingobacterium</taxon>
    </lineage>
</organism>
<sequence length="218" mass="23697">MKKQLLIPTLLIGCSLFFACGSSTKNTDESEAEEPGVVENISNVGEAVKGLSGLEKAMKDVEAQTNALKAKTPVSNDDLKNVLPETLDGLKRMSIRVGENSSLGISSANATYENEDGSKTLDISIMDGAGEAASALTGLAFYGYNTDSEEITENTKERTTDFKGQRAKLTEEKYDDEFTSKIEWIHKKRYLMSMEGKGYTIDQVGDLMDKIGTGNLPE</sequence>
<protein>
    <recommendedName>
        <fullName evidence="4">Lipoprotein</fullName>
    </recommendedName>
</protein>
<evidence type="ECO:0000256" key="1">
    <source>
        <dbReference type="SAM" id="SignalP"/>
    </source>
</evidence>
<gene>
    <name evidence="2" type="ORF">ACFQ2C_07055</name>
</gene>
<dbReference type="Proteomes" id="UP001597205">
    <property type="component" value="Unassembled WGS sequence"/>
</dbReference>
<keyword evidence="1" id="KW-0732">Signal</keyword>
<evidence type="ECO:0008006" key="4">
    <source>
        <dbReference type="Google" id="ProtNLM"/>
    </source>
</evidence>
<proteinExistence type="predicted"/>
<dbReference type="RefSeq" id="WP_099372952.1">
    <property type="nucleotide sequence ID" value="NZ_JBHTKY010000007.1"/>
</dbReference>
<evidence type="ECO:0000313" key="3">
    <source>
        <dbReference type="Proteomes" id="UP001597205"/>
    </source>
</evidence>